<evidence type="ECO:0000256" key="3">
    <source>
        <dbReference type="ARBA" id="ARBA00023163"/>
    </source>
</evidence>
<proteinExistence type="predicted"/>
<evidence type="ECO:0000256" key="1">
    <source>
        <dbReference type="ARBA" id="ARBA00023015"/>
    </source>
</evidence>
<evidence type="ECO:0000259" key="5">
    <source>
        <dbReference type="PROSITE" id="PS50977"/>
    </source>
</evidence>
<dbReference type="PANTHER" id="PTHR30055:SF234">
    <property type="entry name" value="HTH-TYPE TRANSCRIPTIONAL REGULATOR BETI"/>
    <property type="match status" value="1"/>
</dbReference>
<evidence type="ECO:0000256" key="2">
    <source>
        <dbReference type="ARBA" id="ARBA00023125"/>
    </source>
</evidence>
<dbReference type="InterPro" id="IPR050109">
    <property type="entry name" value="HTH-type_TetR-like_transc_reg"/>
</dbReference>
<protein>
    <submittedName>
        <fullName evidence="6">TetR/AcrR family transcriptional regulator</fullName>
    </submittedName>
</protein>
<name>A0ABW7TKZ3_9NOCA</name>
<dbReference type="RefSeq" id="WP_081595547.1">
    <property type="nucleotide sequence ID" value="NZ_JBIRUQ010000001.1"/>
</dbReference>
<reference evidence="6 7" key="1">
    <citation type="submission" date="2024-10" db="EMBL/GenBank/DDBJ databases">
        <title>The Natural Products Discovery Center: Release of the First 8490 Sequenced Strains for Exploring Actinobacteria Biosynthetic Diversity.</title>
        <authorList>
            <person name="Kalkreuter E."/>
            <person name="Kautsar S.A."/>
            <person name="Yang D."/>
            <person name="Bader C.D."/>
            <person name="Teijaro C.N."/>
            <person name="Fluegel L."/>
            <person name="Davis C.M."/>
            <person name="Simpson J.R."/>
            <person name="Lauterbach L."/>
            <person name="Steele A.D."/>
            <person name="Gui C."/>
            <person name="Meng S."/>
            <person name="Li G."/>
            <person name="Viehrig K."/>
            <person name="Ye F."/>
            <person name="Su P."/>
            <person name="Kiefer A.F."/>
            <person name="Nichols A."/>
            <person name="Cepeda A.J."/>
            <person name="Yan W."/>
            <person name="Fan B."/>
            <person name="Jiang Y."/>
            <person name="Adhikari A."/>
            <person name="Zheng C.-J."/>
            <person name="Schuster L."/>
            <person name="Cowan T.M."/>
            <person name="Smanski M.J."/>
            <person name="Chevrette M.G."/>
            <person name="De Carvalho L.P.S."/>
            <person name="Shen B."/>
        </authorList>
    </citation>
    <scope>NUCLEOTIDE SEQUENCE [LARGE SCALE GENOMIC DNA]</scope>
    <source>
        <strain evidence="6 7">NPDC020568</strain>
    </source>
</reference>
<keyword evidence="7" id="KW-1185">Reference proteome</keyword>
<dbReference type="EMBL" id="JBIRUQ010000001">
    <property type="protein sequence ID" value="MFI1460279.1"/>
    <property type="molecule type" value="Genomic_DNA"/>
</dbReference>
<evidence type="ECO:0000313" key="7">
    <source>
        <dbReference type="Proteomes" id="UP001611263"/>
    </source>
</evidence>
<evidence type="ECO:0000313" key="6">
    <source>
        <dbReference type="EMBL" id="MFI1460279.1"/>
    </source>
</evidence>
<comment type="caution">
    <text evidence="6">The sequence shown here is derived from an EMBL/GenBank/DDBJ whole genome shotgun (WGS) entry which is preliminary data.</text>
</comment>
<dbReference type="PROSITE" id="PS50977">
    <property type="entry name" value="HTH_TETR_2"/>
    <property type="match status" value="1"/>
</dbReference>
<keyword evidence="1" id="KW-0805">Transcription regulation</keyword>
<dbReference type="PRINTS" id="PR00455">
    <property type="entry name" value="HTHTETR"/>
</dbReference>
<organism evidence="6 7">
    <name type="scientific">Nocardia carnea</name>
    <dbReference type="NCBI Taxonomy" id="37328"/>
    <lineage>
        <taxon>Bacteria</taxon>
        <taxon>Bacillati</taxon>
        <taxon>Actinomycetota</taxon>
        <taxon>Actinomycetes</taxon>
        <taxon>Mycobacteriales</taxon>
        <taxon>Nocardiaceae</taxon>
        <taxon>Nocardia</taxon>
    </lineage>
</organism>
<dbReference type="SUPFAM" id="SSF46689">
    <property type="entry name" value="Homeodomain-like"/>
    <property type="match status" value="1"/>
</dbReference>
<gene>
    <name evidence="6" type="ORF">ACH4WX_06095</name>
</gene>
<dbReference type="InterPro" id="IPR036271">
    <property type="entry name" value="Tet_transcr_reg_TetR-rel_C_sf"/>
</dbReference>
<dbReference type="Proteomes" id="UP001611263">
    <property type="component" value="Unassembled WGS sequence"/>
</dbReference>
<dbReference type="Pfam" id="PF00440">
    <property type="entry name" value="TetR_N"/>
    <property type="match status" value="1"/>
</dbReference>
<accession>A0ABW7TKZ3</accession>
<sequence>MTGRTAAQPDATHDNVQDDAQNWAGRRADARQNHERVLAAAREVFTEHGIGATIPQVAARAGVGKATVYRSYPAKADLVRALAQQHIEWFHELAAVAVEAGREDAYRALEDLLEQVTTRLAQDRLMIEVLSGLEGLDQRLGDRLEELLTLGRGQGSLRADATGMDVQILVSGAARALIDLGIRDPEVWRRYARLALGALRPDPASVTS</sequence>
<feature type="domain" description="HTH tetR-type" evidence="5">
    <location>
        <begin position="31"/>
        <end position="90"/>
    </location>
</feature>
<dbReference type="Gene3D" id="1.10.357.10">
    <property type="entry name" value="Tetracycline Repressor, domain 2"/>
    <property type="match status" value="1"/>
</dbReference>
<keyword evidence="3" id="KW-0804">Transcription</keyword>
<dbReference type="SUPFAM" id="SSF48498">
    <property type="entry name" value="Tetracyclin repressor-like, C-terminal domain"/>
    <property type="match status" value="1"/>
</dbReference>
<dbReference type="GeneID" id="93505342"/>
<keyword evidence="2 4" id="KW-0238">DNA-binding</keyword>
<dbReference type="InterPro" id="IPR009057">
    <property type="entry name" value="Homeodomain-like_sf"/>
</dbReference>
<feature type="DNA-binding region" description="H-T-H motif" evidence="4">
    <location>
        <begin position="53"/>
        <end position="72"/>
    </location>
</feature>
<evidence type="ECO:0000256" key="4">
    <source>
        <dbReference type="PROSITE-ProRule" id="PRU00335"/>
    </source>
</evidence>
<dbReference type="PANTHER" id="PTHR30055">
    <property type="entry name" value="HTH-TYPE TRANSCRIPTIONAL REGULATOR RUTR"/>
    <property type="match status" value="1"/>
</dbReference>
<dbReference type="InterPro" id="IPR001647">
    <property type="entry name" value="HTH_TetR"/>
</dbReference>